<evidence type="ECO:0000313" key="12">
    <source>
        <dbReference type="Proteomes" id="UP001229955"/>
    </source>
</evidence>
<dbReference type="RefSeq" id="WP_367887813.1">
    <property type="nucleotide sequence ID" value="NZ_CP130612.1"/>
</dbReference>
<protein>
    <recommendedName>
        <fullName evidence="7">Outer membrane protein assembly factor BamA</fullName>
    </recommendedName>
</protein>
<dbReference type="EMBL" id="CP130612">
    <property type="protein sequence ID" value="WKW12140.1"/>
    <property type="molecule type" value="Genomic_DNA"/>
</dbReference>
<name>A0AA49JUH5_9BACT</name>
<evidence type="ECO:0000256" key="5">
    <source>
        <dbReference type="ARBA" id="ARBA00023136"/>
    </source>
</evidence>
<keyword evidence="12" id="KW-1185">Reference proteome</keyword>
<keyword evidence="5" id="KW-0472">Membrane</keyword>
<proteinExistence type="predicted"/>
<dbReference type="InterPro" id="IPR039910">
    <property type="entry name" value="D15-like"/>
</dbReference>
<feature type="domain" description="POTRA" evidence="9">
    <location>
        <begin position="102"/>
        <end position="178"/>
    </location>
</feature>
<accession>A0AA49JUH5</accession>
<dbReference type="Gene3D" id="2.40.160.50">
    <property type="entry name" value="membrane protein fhac: a member of the omp85/tpsb transporter family"/>
    <property type="match status" value="1"/>
</dbReference>
<reference evidence="10" key="1">
    <citation type="submission" date="2023-07" db="EMBL/GenBank/DDBJ databases">
        <authorList>
            <person name="Haufschild T."/>
            <person name="Kallscheuer N."/>
            <person name="Hammer J."/>
            <person name="Kohn T."/>
            <person name="Kabuu M."/>
            <person name="Jogler M."/>
            <person name="Wohfarth N."/>
            <person name="Heuer A."/>
            <person name="Rohde M."/>
            <person name="van Teeseling M.C.F."/>
            <person name="Jogler C."/>
        </authorList>
    </citation>
    <scope>NUCLEOTIDE SEQUENCE</scope>
    <source>
        <strain evidence="10">Strain 138</strain>
        <strain evidence="11">Strain 318</strain>
    </source>
</reference>
<evidence type="ECO:0000313" key="10">
    <source>
        <dbReference type="EMBL" id="WKW12140.1"/>
    </source>
</evidence>
<evidence type="ECO:0000259" key="9">
    <source>
        <dbReference type="PROSITE" id="PS51779"/>
    </source>
</evidence>
<accession>A0AA49K049</accession>
<comment type="subcellular location">
    <subcellularLocation>
        <location evidence="1">Membrane</location>
    </subcellularLocation>
</comment>
<dbReference type="InterPro" id="IPR034746">
    <property type="entry name" value="POTRA"/>
</dbReference>
<evidence type="ECO:0000256" key="7">
    <source>
        <dbReference type="NCBIfam" id="TIGR03303"/>
    </source>
</evidence>
<keyword evidence="4" id="KW-0677">Repeat</keyword>
<dbReference type="Proteomes" id="UP001229955">
    <property type="component" value="Chromosome"/>
</dbReference>
<dbReference type="PROSITE" id="PS51779">
    <property type="entry name" value="POTRA"/>
    <property type="match status" value="1"/>
</dbReference>
<dbReference type="InterPro" id="IPR010827">
    <property type="entry name" value="BamA/TamA_POTRA"/>
</dbReference>
<evidence type="ECO:0000256" key="8">
    <source>
        <dbReference type="SAM" id="SignalP"/>
    </source>
</evidence>
<evidence type="ECO:0000313" key="11">
    <source>
        <dbReference type="EMBL" id="WKW15049.1"/>
    </source>
</evidence>
<feature type="signal peptide" evidence="8">
    <location>
        <begin position="1"/>
        <end position="19"/>
    </location>
</feature>
<evidence type="ECO:0000256" key="4">
    <source>
        <dbReference type="ARBA" id="ARBA00022737"/>
    </source>
</evidence>
<dbReference type="PANTHER" id="PTHR12815">
    <property type="entry name" value="SORTING AND ASSEMBLY MACHINERY SAMM50 PROTEIN FAMILY MEMBER"/>
    <property type="match status" value="1"/>
</dbReference>
<sequence>MFRIFLALLALGLATPVLAQDQPGRCLVPDSIGVRGNVRVGRATIVANSGLREGDSLSFPVIQRAIRDLYGTGDFDHVAIECGLPAATTRGAVLVIAVSERPIVGRVSVEGTEAITQGTVEDKVSLLVGRPVDPAQIAVSMRRIDSLYKARGYYLARIQPETTSLGDRVGITFRVNEGRRLAISGLRVLGTQGVDSRDVVKAMETKPEGFWWFRKGEFDEDVYATDLGEKIPTFFAQRGYVDFQLERDTMIVDPSRGKALVELQVREGPQYRVGGLEIVGNRHFDTERLAAYFPFRDRTPTLTERARALIKRQPVASDVFDRTRWDAATQQVRTLYSNDGYIYAQINPVVEREPGDSAVVRVRWDIREGTPAIINRVDIIGNDFTVENCIRDQLFIIPGDVFNQDRLIRSWQGIGNLGFFETPLPFPDTRPANEEGDIDIIFRVKEKRTGNVNFGASAGQGTGIGGFIGLDQPNLFGKCKRGAINWQYGRFINDFNASYTDPNIRGSLVSAQLTGYHSQARFRIADFGQTTRIGTNVRVGYPFPGSRFTRVFTSYGIESVRFGTGGLLGQEASDGCDGCLRSTLGFDVTRDTRVDMPFATDGRLQTISAQFNGGLLGGRATFQRYTTELRNYTLLARIGGRAPGSQPLRLTMGLSARGGAVFGNTRDFFWSQQFSLGGVQFGEPLRGYPEFSITPNGFTTNAGTFNAQRESFGSAFFTSTAEIGLRFNSSLYLSAFYDAGNIWARPRDFDPTRLFRGAGFGASTVSPLGPLGIDLAYGFDRLDALGNPDPKWQLHFRLGQFF</sequence>
<dbReference type="Gene3D" id="3.10.20.310">
    <property type="entry name" value="membrane protein fhac"/>
    <property type="match status" value="5"/>
</dbReference>
<evidence type="ECO:0000256" key="2">
    <source>
        <dbReference type="ARBA" id="ARBA00022452"/>
    </source>
</evidence>
<evidence type="ECO:0000256" key="1">
    <source>
        <dbReference type="ARBA" id="ARBA00004370"/>
    </source>
</evidence>
<dbReference type="KEGG" id="pspc:Strain318_001420"/>
<dbReference type="AlphaFoldDB" id="A0AA49JUH5"/>
<dbReference type="EMBL" id="CP130613">
    <property type="protein sequence ID" value="WKW15049.1"/>
    <property type="molecule type" value="Genomic_DNA"/>
</dbReference>
<gene>
    <name evidence="10" type="primary">bamA</name>
    <name evidence="10" type="ORF">Strain138_001420</name>
    <name evidence="11" type="ORF">Strain318_001420</name>
</gene>
<keyword evidence="2" id="KW-1134">Transmembrane beta strand</keyword>
<dbReference type="GO" id="GO:0071709">
    <property type="term" value="P:membrane assembly"/>
    <property type="evidence" value="ECO:0007669"/>
    <property type="project" value="InterPro"/>
</dbReference>
<keyword evidence="8" id="KW-0732">Signal</keyword>
<dbReference type="InterPro" id="IPR023707">
    <property type="entry name" value="OM_assembly_BamA"/>
</dbReference>
<dbReference type="GO" id="GO:0009279">
    <property type="term" value="C:cell outer membrane"/>
    <property type="evidence" value="ECO:0007669"/>
    <property type="project" value="UniProtKB-UniRule"/>
</dbReference>
<dbReference type="NCBIfam" id="TIGR03303">
    <property type="entry name" value="OM_YaeT"/>
    <property type="match status" value="1"/>
</dbReference>
<dbReference type="InterPro" id="IPR000184">
    <property type="entry name" value="Bac_surfAg_D15"/>
</dbReference>
<keyword evidence="6" id="KW-0998">Cell outer membrane</keyword>
<feature type="chain" id="PRO_5041248707" description="Outer membrane protein assembly factor BamA" evidence="8">
    <location>
        <begin position="20"/>
        <end position="802"/>
    </location>
</feature>
<dbReference type="Pfam" id="PF07244">
    <property type="entry name" value="POTRA"/>
    <property type="match status" value="3"/>
</dbReference>
<evidence type="ECO:0000256" key="3">
    <source>
        <dbReference type="ARBA" id="ARBA00022692"/>
    </source>
</evidence>
<keyword evidence="3" id="KW-0812">Transmembrane</keyword>
<dbReference type="Pfam" id="PF01103">
    <property type="entry name" value="Omp85"/>
    <property type="match status" value="1"/>
</dbReference>
<dbReference type="PANTHER" id="PTHR12815:SF18">
    <property type="entry name" value="SORTING AND ASSEMBLY MACHINERY COMPONENT 50 HOMOLOG"/>
    <property type="match status" value="1"/>
</dbReference>
<evidence type="ECO:0000256" key="6">
    <source>
        <dbReference type="ARBA" id="ARBA00023237"/>
    </source>
</evidence>
<organism evidence="10">
    <name type="scientific">Pseudogemmatithrix spongiicola</name>
    <dbReference type="NCBI Taxonomy" id="3062599"/>
    <lineage>
        <taxon>Bacteria</taxon>
        <taxon>Pseudomonadati</taxon>
        <taxon>Gemmatimonadota</taxon>
        <taxon>Gemmatimonadia</taxon>
        <taxon>Gemmatimonadales</taxon>
        <taxon>Gemmatimonadaceae</taxon>
        <taxon>Pseudogemmatithrix</taxon>
    </lineage>
</organism>